<dbReference type="Proteomes" id="UP000054217">
    <property type="component" value="Unassembled WGS sequence"/>
</dbReference>
<dbReference type="EMBL" id="KN832082">
    <property type="protein sequence ID" value="KIN94904.1"/>
    <property type="molecule type" value="Genomic_DNA"/>
</dbReference>
<reference evidence="2" key="2">
    <citation type="submission" date="2015-01" db="EMBL/GenBank/DDBJ databases">
        <title>Evolutionary Origins and Diversification of the Mycorrhizal Mutualists.</title>
        <authorList>
            <consortium name="DOE Joint Genome Institute"/>
            <consortium name="Mycorrhizal Genomics Consortium"/>
            <person name="Kohler A."/>
            <person name="Kuo A."/>
            <person name="Nagy L.G."/>
            <person name="Floudas D."/>
            <person name="Copeland A."/>
            <person name="Barry K.W."/>
            <person name="Cichocki N."/>
            <person name="Veneault-Fourrey C."/>
            <person name="LaButti K."/>
            <person name="Lindquist E.A."/>
            <person name="Lipzen A."/>
            <person name="Lundell T."/>
            <person name="Morin E."/>
            <person name="Murat C."/>
            <person name="Riley R."/>
            <person name="Ohm R."/>
            <person name="Sun H."/>
            <person name="Tunlid A."/>
            <person name="Henrissat B."/>
            <person name="Grigoriev I.V."/>
            <person name="Hibbett D.S."/>
            <person name="Martin F."/>
        </authorList>
    </citation>
    <scope>NUCLEOTIDE SEQUENCE [LARGE SCALE GENOMIC DNA]</scope>
    <source>
        <strain evidence="2">Marx 270</strain>
    </source>
</reference>
<gene>
    <name evidence="1" type="ORF">M404DRAFT_1007914</name>
</gene>
<name>A0A0C3N1F3_PISTI</name>
<protein>
    <submittedName>
        <fullName evidence="1">Uncharacterized protein</fullName>
    </submittedName>
</protein>
<sequence>MDPSNSSVKLEVRPQSQDNSGLRIFGTLIRFWPVSRVSLAFSIHRPAAPHRVVFQYSSCGGSTSLRINVCLFELASHIKGVESTSKSNGK</sequence>
<dbReference type="AlphaFoldDB" id="A0A0C3N1F3"/>
<reference evidence="1 2" key="1">
    <citation type="submission" date="2014-04" db="EMBL/GenBank/DDBJ databases">
        <authorList>
            <consortium name="DOE Joint Genome Institute"/>
            <person name="Kuo A."/>
            <person name="Kohler A."/>
            <person name="Costa M.D."/>
            <person name="Nagy L.G."/>
            <person name="Floudas D."/>
            <person name="Copeland A."/>
            <person name="Barry K.W."/>
            <person name="Cichocki N."/>
            <person name="Veneault-Fourrey C."/>
            <person name="LaButti K."/>
            <person name="Lindquist E.A."/>
            <person name="Lipzen A."/>
            <person name="Lundell T."/>
            <person name="Morin E."/>
            <person name="Murat C."/>
            <person name="Sun H."/>
            <person name="Tunlid A."/>
            <person name="Henrissat B."/>
            <person name="Grigoriev I.V."/>
            <person name="Hibbett D.S."/>
            <person name="Martin F."/>
            <person name="Nordberg H.P."/>
            <person name="Cantor M.N."/>
            <person name="Hua S.X."/>
        </authorList>
    </citation>
    <scope>NUCLEOTIDE SEQUENCE [LARGE SCALE GENOMIC DNA]</scope>
    <source>
        <strain evidence="1 2">Marx 270</strain>
    </source>
</reference>
<proteinExistence type="predicted"/>
<dbReference type="HOGENOM" id="CLU_2441744_0_0_1"/>
<evidence type="ECO:0000313" key="1">
    <source>
        <dbReference type="EMBL" id="KIN94904.1"/>
    </source>
</evidence>
<accession>A0A0C3N1F3</accession>
<dbReference type="InParanoid" id="A0A0C3N1F3"/>
<keyword evidence="2" id="KW-1185">Reference proteome</keyword>
<organism evidence="1 2">
    <name type="scientific">Pisolithus tinctorius Marx 270</name>
    <dbReference type="NCBI Taxonomy" id="870435"/>
    <lineage>
        <taxon>Eukaryota</taxon>
        <taxon>Fungi</taxon>
        <taxon>Dikarya</taxon>
        <taxon>Basidiomycota</taxon>
        <taxon>Agaricomycotina</taxon>
        <taxon>Agaricomycetes</taxon>
        <taxon>Agaricomycetidae</taxon>
        <taxon>Boletales</taxon>
        <taxon>Sclerodermatineae</taxon>
        <taxon>Pisolithaceae</taxon>
        <taxon>Pisolithus</taxon>
    </lineage>
</organism>
<evidence type="ECO:0000313" key="2">
    <source>
        <dbReference type="Proteomes" id="UP000054217"/>
    </source>
</evidence>